<accession>A0A518HYE5</accession>
<feature type="compositionally biased region" description="Polar residues" evidence="2">
    <location>
        <begin position="549"/>
        <end position="563"/>
    </location>
</feature>
<feature type="region of interest" description="Disordered" evidence="2">
    <location>
        <begin position="549"/>
        <end position="572"/>
    </location>
</feature>
<feature type="transmembrane region" description="Helical" evidence="3">
    <location>
        <begin position="119"/>
        <end position="140"/>
    </location>
</feature>
<feature type="transmembrane region" description="Helical" evidence="3">
    <location>
        <begin position="146"/>
        <end position="169"/>
    </location>
</feature>
<gene>
    <name evidence="5" type="ORF">Enr13x_57790</name>
</gene>
<evidence type="ECO:0000256" key="1">
    <source>
        <dbReference type="ARBA" id="ARBA00023098"/>
    </source>
</evidence>
<keyword evidence="1" id="KW-0443">Lipid metabolism</keyword>
<sequence length="1081" mass="119923">MGAMSNEAGQTRDGESGFRRLRDAIGDNLFLIIASCVSVFMLFFVPQVTNLIRPTPSWNLWTFWFLLLLAGLAYIYATTLVRFIWPDAQFFKLFKPADFVNGWLLWIARKLSRLARGSFGYAVPFVLLLIGLGLLFSVGIDLNTPYVLFGGFVKTVGLWLVFVSIWLIVGKFLGADRMLVGKTLSRRMQRASSLTAEPDIQPRSAWQACGEVLSWLAVMGTILETLWVTASYEVPGASYRLYSIAALIHVAILWIVIAWLVDFLQKTTPLPARFLTVALIVVMLIYGSFGTISDHEDGSQQVSAEKSPPPADFLAVLDERIRTTPEGPVVMVAASGGGSRAALFTSLVLQMLATEPMADFPEARRVELTDSVDQGTWGDHIVLISCVSGGSLASARYVWNNGFPADDTLPDLRYSVRDDLLDLTRRKLAQWADSAASQAAEAKSKTNETSEILLARVLEEEQKRLQEVANQVDRLRETADWESLENDQDTATVTQAFSSRMADDMSMDFMAPILRGFITPLATRGQGLYHFWRHRFGWGAVHQRGSHQVATDVASSDPPNTASDPRRPLPSVLFNTSDADGGRRVIVGFPRLTRGSLVGSPHADTSGAGRDAEYAPLPLCDFAADPVPNLSLTRAVRLSSNFPFGFSVPMLSESSVPALKIHKKAPPIRGQSQRKTLRLLDGGVVDNTGIDSLHAVIQSLEKKAAADPRGRESVVLDRLRRRGVVFIEIDSGAKPSGSRGGPLASATRPLSALNNAVYTNALRTSDQQQMDIERSLSDSLESRMVATIERDPQTLRADPIRFDFTKEELVAATTAVFQPRQFGEQPLSVVRFRFTCNHLRDTRSDVMTALALGPDDKSTVIAMYLSEVFRWRKELDAILDEYRDSIGIKGLNGFSNDDIAGLTGRLLRRAKRELQQADLKVRLLQDSWNQIDDIDEQTKIARLSETLVRPVTLLLAVREIARSSSMAVDGKDEQFAKLTEIIDGILDDEESGIGNLVATQRALPDRIDIVKMNAAQYIPEESAMVYAKLNEAIQQADSTESPKLWQQQMQLDQQRDQMLQFEQLKQDRSRARAEFFNAIKN</sequence>
<organism evidence="5 6">
    <name type="scientific">Stieleria neptunia</name>
    <dbReference type="NCBI Taxonomy" id="2527979"/>
    <lineage>
        <taxon>Bacteria</taxon>
        <taxon>Pseudomonadati</taxon>
        <taxon>Planctomycetota</taxon>
        <taxon>Planctomycetia</taxon>
        <taxon>Pirellulales</taxon>
        <taxon>Pirellulaceae</taxon>
        <taxon>Stieleria</taxon>
    </lineage>
</organism>
<feature type="transmembrane region" description="Helical" evidence="3">
    <location>
        <begin position="242"/>
        <end position="261"/>
    </location>
</feature>
<keyword evidence="3" id="KW-0812">Transmembrane</keyword>
<evidence type="ECO:0000256" key="2">
    <source>
        <dbReference type="SAM" id="MobiDB-lite"/>
    </source>
</evidence>
<feature type="transmembrane region" description="Helical" evidence="3">
    <location>
        <begin position="29"/>
        <end position="49"/>
    </location>
</feature>
<dbReference type="InterPro" id="IPR016035">
    <property type="entry name" value="Acyl_Trfase/lysoPLipase"/>
</dbReference>
<feature type="transmembrane region" description="Helical" evidence="3">
    <location>
        <begin position="273"/>
        <end position="292"/>
    </location>
</feature>
<dbReference type="GO" id="GO:0006629">
    <property type="term" value="P:lipid metabolic process"/>
    <property type="evidence" value="ECO:0007669"/>
    <property type="project" value="UniProtKB-KW"/>
</dbReference>
<feature type="domain" description="PNPLA" evidence="4">
    <location>
        <begin position="335"/>
        <end position="693"/>
    </location>
</feature>
<dbReference type="EMBL" id="CP037423">
    <property type="protein sequence ID" value="QDV45876.1"/>
    <property type="molecule type" value="Genomic_DNA"/>
</dbReference>
<evidence type="ECO:0000313" key="6">
    <source>
        <dbReference type="Proteomes" id="UP000319004"/>
    </source>
</evidence>
<protein>
    <submittedName>
        <fullName evidence="5">Patatin-like phospholipase</fullName>
    </submittedName>
</protein>
<evidence type="ECO:0000259" key="4">
    <source>
        <dbReference type="Pfam" id="PF01734"/>
    </source>
</evidence>
<keyword evidence="3" id="KW-1133">Transmembrane helix</keyword>
<dbReference type="AlphaFoldDB" id="A0A518HYE5"/>
<reference evidence="5 6" key="1">
    <citation type="submission" date="2019-03" db="EMBL/GenBank/DDBJ databases">
        <title>Deep-cultivation of Planctomycetes and their phenomic and genomic characterization uncovers novel biology.</title>
        <authorList>
            <person name="Wiegand S."/>
            <person name="Jogler M."/>
            <person name="Boedeker C."/>
            <person name="Pinto D."/>
            <person name="Vollmers J."/>
            <person name="Rivas-Marin E."/>
            <person name="Kohn T."/>
            <person name="Peeters S.H."/>
            <person name="Heuer A."/>
            <person name="Rast P."/>
            <person name="Oberbeckmann S."/>
            <person name="Bunk B."/>
            <person name="Jeske O."/>
            <person name="Meyerdierks A."/>
            <person name="Storesund J.E."/>
            <person name="Kallscheuer N."/>
            <person name="Luecker S."/>
            <person name="Lage O.M."/>
            <person name="Pohl T."/>
            <person name="Merkel B.J."/>
            <person name="Hornburger P."/>
            <person name="Mueller R.-W."/>
            <person name="Bruemmer F."/>
            <person name="Labrenz M."/>
            <person name="Spormann A.M."/>
            <person name="Op den Camp H."/>
            <person name="Overmann J."/>
            <person name="Amann R."/>
            <person name="Jetten M.S.M."/>
            <person name="Mascher T."/>
            <person name="Medema M.H."/>
            <person name="Devos D.P."/>
            <person name="Kaster A.-K."/>
            <person name="Ovreas L."/>
            <person name="Rohde M."/>
            <person name="Galperin M.Y."/>
            <person name="Jogler C."/>
        </authorList>
    </citation>
    <scope>NUCLEOTIDE SEQUENCE [LARGE SCALE GENOMIC DNA]</scope>
    <source>
        <strain evidence="5 6">Enr13</strain>
    </source>
</reference>
<dbReference type="Proteomes" id="UP000319004">
    <property type="component" value="Chromosome"/>
</dbReference>
<feature type="transmembrane region" description="Helical" evidence="3">
    <location>
        <begin position="61"/>
        <end position="85"/>
    </location>
</feature>
<dbReference type="Gene3D" id="3.40.1090.10">
    <property type="entry name" value="Cytosolic phospholipase A2 catalytic domain"/>
    <property type="match status" value="1"/>
</dbReference>
<dbReference type="KEGG" id="snep:Enr13x_57790"/>
<dbReference type="Pfam" id="PF01734">
    <property type="entry name" value="Patatin"/>
    <property type="match status" value="1"/>
</dbReference>
<dbReference type="InterPro" id="IPR002641">
    <property type="entry name" value="PNPLA_dom"/>
</dbReference>
<keyword evidence="3" id="KW-0472">Membrane</keyword>
<dbReference type="OrthoDB" id="260755at2"/>
<feature type="transmembrane region" description="Helical" evidence="3">
    <location>
        <begin position="212"/>
        <end position="230"/>
    </location>
</feature>
<evidence type="ECO:0000256" key="3">
    <source>
        <dbReference type="SAM" id="Phobius"/>
    </source>
</evidence>
<dbReference type="SUPFAM" id="SSF52151">
    <property type="entry name" value="FabD/lysophospholipase-like"/>
    <property type="match status" value="1"/>
</dbReference>
<proteinExistence type="predicted"/>
<evidence type="ECO:0000313" key="5">
    <source>
        <dbReference type="EMBL" id="QDV45876.1"/>
    </source>
</evidence>
<keyword evidence="6" id="KW-1185">Reference proteome</keyword>
<name>A0A518HYE5_9BACT</name>